<dbReference type="AlphaFoldDB" id="A0A8J4EM03"/>
<feature type="domain" description="HTH cro/C1-type" evidence="1">
    <location>
        <begin position="18"/>
        <end position="72"/>
    </location>
</feature>
<proteinExistence type="predicted"/>
<gene>
    <name evidence="2" type="ORF">NUM_43000</name>
</gene>
<dbReference type="InterPro" id="IPR001387">
    <property type="entry name" value="Cro/C1-type_HTH"/>
</dbReference>
<dbReference type="SMART" id="SM00530">
    <property type="entry name" value="HTH_XRE"/>
    <property type="match status" value="1"/>
</dbReference>
<comment type="caution">
    <text evidence="2">The sequence shown here is derived from an EMBL/GenBank/DDBJ whole genome shotgun (WGS) entry which is preliminary data.</text>
</comment>
<organism evidence="2 3">
    <name type="scientific">Actinocatenispora comari</name>
    <dbReference type="NCBI Taxonomy" id="2807577"/>
    <lineage>
        <taxon>Bacteria</taxon>
        <taxon>Bacillati</taxon>
        <taxon>Actinomycetota</taxon>
        <taxon>Actinomycetes</taxon>
        <taxon>Micromonosporales</taxon>
        <taxon>Micromonosporaceae</taxon>
        <taxon>Actinocatenispora</taxon>
    </lineage>
</organism>
<accession>A0A8J4EM03</accession>
<dbReference type="Pfam" id="PF13560">
    <property type="entry name" value="HTH_31"/>
    <property type="match status" value="1"/>
</dbReference>
<dbReference type="SUPFAM" id="SSF47413">
    <property type="entry name" value="lambda repressor-like DNA-binding domains"/>
    <property type="match status" value="1"/>
</dbReference>
<evidence type="ECO:0000259" key="1">
    <source>
        <dbReference type="PROSITE" id="PS50943"/>
    </source>
</evidence>
<evidence type="ECO:0000313" key="3">
    <source>
        <dbReference type="Proteomes" id="UP000614996"/>
    </source>
</evidence>
<dbReference type="Gene3D" id="1.10.260.40">
    <property type="entry name" value="lambda repressor-like DNA-binding domains"/>
    <property type="match status" value="1"/>
</dbReference>
<dbReference type="Proteomes" id="UP000614996">
    <property type="component" value="Unassembled WGS sequence"/>
</dbReference>
<dbReference type="InterPro" id="IPR010982">
    <property type="entry name" value="Lambda_DNA-bd_dom_sf"/>
</dbReference>
<sequence>MPAVTGPTIPRWRLGEQLSELRKRAGKEPTDAAKEIGSSESKIRKIEAGDVPMKLSDLRVLLDFYEVADADVRADLLNLQRLGNQRGWWAGMGTVTSSYSTFLGLESAATRMCVFEPLMIHGLLQTEDYARSIARLGLNITPEDVERQVQIRMGRQKNLWDSDEPPVMEFILDEAALRRPIGGRDVMHAQLLHLLEMKDRCQLLVIPLRGGAHHGLLGALTIFEFPERLHSPVPYVEGQAGNLYLEKSPDLSRATLTFNRLTAAALSPADSADLIADIAARDPLIKLEPGS</sequence>
<dbReference type="GO" id="GO:0003677">
    <property type="term" value="F:DNA binding"/>
    <property type="evidence" value="ECO:0007669"/>
    <property type="project" value="InterPro"/>
</dbReference>
<name>A0A8J4EM03_9ACTN</name>
<dbReference type="Pfam" id="PF19054">
    <property type="entry name" value="DUF5753"/>
    <property type="match status" value="1"/>
</dbReference>
<protein>
    <submittedName>
        <fullName evidence="2">Transcriptional regulator</fullName>
    </submittedName>
</protein>
<dbReference type="CDD" id="cd00093">
    <property type="entry name" value="HTH_XRE"/>
    <property type="match status" value="1"/>
</dbReference>
<dbReference type="InterPro" id="IPR043917">
    <property type="entry name" value="DUF5753"/>
</dbReference>
<reference evidence="3" key="1">
    <citation type="journal article" date="2021" name="Int. J. Syst. Evol. Microbiol.">
        <title>Actinocatenispora comari sp. nov., an endophytic actinomycete isolated from aerial parts of Comarum salesowianum.</title>
        <authorList>
            <person name="Oyunbileg N."/>
            <person name="Iizaka Y."/>
            <person name="Hamada M."/>
            <person name="Davaapurev B.O."/>
            <person name="Fukumoto A."/>
            <person name="Tsetseg B."/>
            <person name="Kato F."/>
            <person name="Tamura T."/>
            <person name="Batkhuu J."/>
            <person name="Anzai Y."/>
        </authorList>
    </citation>
    <scope>NUCLEOTIDE SEQUENCE [LARGE SCALE GENOMIC DNA]</scope>
    <source>
        <strain evidence="3">NUM-2625</strain>
    </source>
</reference>
<keyword evidence="3" id="KW-1185">Reference proteome</keyword>
<evidence type="ECO:0000313" key="2">
    <source>
        <dbReference type="EMBL" id="GIL29046.1"/>
    </source>
</evidence>
<dbReference type="PROSITE" id="PS50943">
    <property type="entry name" value="HTH_CROC1"/>
    <property type="match status" value="1"/>
</dbReference>
<dbReference type="EMBL" id="BOPO01000084">
    <property type="protein sequence ID" value="GIL29046.1"/>
    <property type="molecule type" value="Genomic_DNA"/>
</dbReference>